<accession>A0A917QSY5</accession>
<feature type="region of interest" description="Disordered" evidence="5">
    <location>
        <begin position="408"/>
        <end position="427"/>
    </location>
</feature>
<dbReference type="Gene3D" id="1.10.150.130">
    <property type="match status" value="1"/>
</dbReference>
<sequence>MAKRRANGEGTITKRKDGRFHAAAYVYRPDGTRTRKFVYGKTREEVADKLTELQEKTRQGIPAASSTMAFGDYLTYWLATIAPERLKPSTLNSYEGLTRLYIRPALGKKKLNRLSPADVRRFLAEFKASCLCCLRGADKERPEEKRSCCAVGRCCRRRPSARTVQYIHAVLRSALQQAMREELIARNVARIVETPTVDSKEVRPLDAGEVRMLLKTARSHRLYALWLLLVSTGLRRGEVLGLTWSDIDLANGQLRVRRNVQRIRRELIFGTPKTMRSIRTVSLPKHCVRALTQHRDQQERERKIAGGKWQPAPKQPEGLIFTTATGRVTDPRSLNRMLTILCRNANVRRVRVHDLRHTCASLLLAQGVDARTIMETLGHSTITMTLDTYAHVMGTTLRAAADRMDDALRLDDPDEDSGEETESGTED</sequence>
<dbReference type="GO" id="GO:0006310">
    <property type="term" value="P:DNA recombination"/>
    <property type="evidence" value="ECO:0007669"/>
    <property type="project" value="UniProtKB-KW"/>
</dbReference>
<dbReference type="InterPro" id="IPR011010">
    <property type="entry name" value="DNA_brk_join_enz"/>
</dbReference>
<dbReference type="Pfam" id="PF14659">
    <property type="entry name" value="Phage_int_SAM_3"/>
    <property type="match status" value="1"/>
</dbReference>
<dbReference type="InterPro" id="IPR044068">
    <property type="entry name" value="CB"/>
</dbReference>
<dbReference type="SUPFAM" id="SSF56349">
    <property type="entry name" value="DNA breaking-rejoining enzymes"/>
    <property type="match status" value="1"/>
</dbReference>
<dbReference type="GO" id="GO:0003677">
    <property type="term" value="F:DNA binding"/>
    <property type="evidence" value="ECO:0007669"/>
    <property type="project" value="UniProtKB-UniRule"/>
</dbReference>
<dbReference type="GO" id="GO:0015074">
    <property type="term" value="P:DNA integration"/>
    <property type="evidence" value="ECO:0007669"/>
    <property type="project" value="UniProtKB-KW"/>
</dbReference>
<comment type="caution">
    <text evidence="8">The sequence shown here is derived from an EMBL/GenBank/DDBJ whole genome shotgun (WGS) entry which is preliminary data.</text>
</comment>
<dbReference type="Gene3D" id="1.10.443.10">
    <property type="entry name" value="Intergrase catalytic core"/>
    <property type="match status" value="1"/>
</dbReference>
<feature type="domain" description="Tyr recombinase" evidence="6">
    <location>
        <begin position="200"/>
        <end position="402"/>
    </location>
</feature>
<reference evidence="8" key="2">
    <citation type="submission" date="2020-09" db="EMBL/GenBank/DDBJ databases">
        <authorList>
            <person name="Sun Q."/>
            <person name="Ohkuma M."/>
        </authorList>
    </citation>
    <scope>NUCLEOTIDE SEQUENCE</scope>
    <source>
        <strain evidence="8">JCM 3035</strain>
    </source>
</reference>
<feature type="domain" description="Core-binding (CB)" evidence="7">
    <location>
        <begin position="68"/>
        <end position="179"/>
    </location>
</feature>
<dbReference type="InterPro" id="IPR013762">
    <property type="entry name" value="Integrase-like_cat_sf"/>
</dbReference>
<gene>
    <name evidence="8" type="ORF">GCM10010094_28380</name>
</gene>
<proteinExistence type="predicted"/>
<feature type="compositionally biased region" description="Acidic residues" evidence="5">
    <location>
        <begin position="412"/>
        <end position="427"/>
    </location>
</feature>
<evidence type="ECO:0000256" key="4">
    <source>
        <dbReference type="PROSITE-ProRule" id="PRU01248"/>
    </source>
</evidence>
<evidence type="ECO:0000256" key="1">
    <source>
        <dbReference type="ARBA" id="ARBA00022908"/>
    </source>
</evidence>
<dbReference type="PROSITE" id="PS51898">
    <property type="entry name" value="TYR_RECOMBINASE"/>
    <property type="match status" value="1"/>
</dbReference>
<evidence type="ECO:0000256" key="2">
    <source>
        <dbReference type="ARBA" id="ARBA00023125"/>
    </source>
</evidence>
<keyword evidence="2 4" id="KW-0238">DNA-binding</keyword>
<evidence type="ECO:0000256" key="5">
    <source>
        <dbReference type="SAM" id="MobiDB-lite"/>
    </source>
</evidence>
<protein>
    <submittedName>
        <fullName evidence="8">Site-specific integrase</fullName>
    </submittedName>
</protein>
<dbReference type="PANTHER" id="PTHR30349:SF91">
    <property type="entry name" value="INTA PROTEIN"/>
    <property type="match status" value="1"/>
</dbReference>
<evidence type="ECO:0000313" key="8">
    <source>
        <dbReference type="EMBL" id="GGK65646.1"/>
    </source>
</evidence>
<dbReference type="PANTHER" id="PTHR30349">
    <property type="entry name" value="PHAGE INTEGRASE-RELATED"/>
    <property type="match status" value="1"/>
</dbReference>
<keyword evidence="1" id="KW-0229">DNA integration</keyword>
<dbReference type="EMBL" id="BMPQ01000005">
    <property type="protein sequence ID" value="GGK65646.1"/>
    <property type="molecule type" value="Genomic_DNA"/>
</dbReference>
<keyword evidence="9" id="KW-1185">Reference proteome</keyword>
<evidence type="ECO:0000259" key="7">
    <source>
        <dbReference type="PROSITE" id="PS51900"/>
    </source>
</evidence>
<evidence type="ECO:0000259" key="6">
    <source>
        <dbReference type="PROSITE" id="PS51898"/>
    </source>
</evidence>
<reference evidence="8" key="1">
    <citation type="journal article" date="2014" name="Int. J. Syst. Evol. Microbiol.">
        <title>Complete genome sequence of Corynebacterium casei LMG S-19264T (=DSM 44701T), isolated from a smear-ripened cheese.</title>
        <authorList>
            <consortium name="US DOE Joint Genome Institute (JGI-PGF)"/>
            <person name="Walter F."/>
            <person name="Albersmeier A."/>
            <person name="Kalinowski J."/>
            <person name="Ruckert C."/>
        </authorList>
    </citation>
    <scope>NUCLEOTIDE SEQUENCE</scope>
    <source>
        <strain evidence="8">JCM 3035</strain>
    </source>
</reference>
<dbReference type="InterPro" id="IPR010998">
    <property type="entry name" value="Integrase_recombinase_N"/>
</dbReference>
<name>A0A917QSY5_9ACTN</name>
<dbReference type="InterPro" id="IPR050090">
    <property type="entry name" value="Tyrosine_recombinase_XerCD"/>
</dbReference>
<dbReference type="InterPro" id="IPR004107">
    <property type="entry name" value="Integrase_SAM-like_N"/>
</dbReference>
<dbReference type="Proteomes" id="UP000637788">
    <property type="component" value="Unassembled WGS sequence"/>
</dbReference>
<dbReference type="PROSITE" id="PS51900">
    <property type="entry name" value="CB"/>
    <property type="match status" value="1"/>
</dbReference>
<dbReference type="CDD" id="cd01189">
    <property type="entry name" value="INT_ICEBs1_C_like"/>
    <property type="match status" value="1"/>
</dbReference>
<organism evidence="8 9">
    <name type="scientific">Streptomyces flaveus</name>
    <dbReference type="NCBI Taxonomy" id="66370"/>
    <lineage>
        <taxon>Bacteria</taxon>
        <taxon>Bacillati</taxon>
        <taxon>Actinomycetota</taxon>
        <taxon>Actinomycetes</taxon>
        <taxon>Kitasatosporales</taxon>
        <taxon>Streptomycetaceae</taxon>
        <taxon>Streptomyces</taxon>
        <taxon>Streptomyces aurantiacus group</taxon>
    </lineage>
</organism>
<dbReference type="RefSeq" id="WP_189322191.1">
    <property type="nucleotide sequence ID" value="NZ_BMPQ01000005.1"/>
</dbReference>
<dbReference type="Pfam" id="PF00589">
    <property type="entry name" value="Phage_integrase"/>
    <property type="match status" value="1"/>
</dbReference>
<evidence type="ECO:0000313" key="9">
    <source>
        <dbReference type="Proteomes" id="UP000637788"/>
    </source>
</evidence>
<keyword evidence="3" id="KW-0233">DNA recombination</keyword>
<evidence type="ECO:0000256" key="3">
    <source>
        <dbReference type="ARBA" id="ARBA00023172"/>
    </source>
</evidence>
<dbReference type="InterPro" id="IPR002104">
    <property type="entry name" value="Integrase_catalytic"/>
</dbReference>
<dbReference type="AlphaFoldDB" id="A0A917QSY5"/>